<evidence type="ECO:0000256" key="3">
    <source>
        <dbReference type="ARBA" id="ARBA00022598"/>
    </source>
</evidence>
<dbReference type="InterPro" id="IPR012796">
    <property type="entry name" value="Lysidine-tRNA-synth_C"/>
</dbReference>
<feature type="domain" description="Lysidine-tRNA(Ile) synthetase C-terminal" evidence="9">
    <location>
        <begin position="382"/>
        <end position="454"/>
    </location>
</feature>
<dbReference type="Proteomes" id="UP000614200">
    <property type="component" value="Unassembled WGS sequence"/>
</dbReference>
<dbReference type="InterPro" id="IPR011063">
    <property type="entry name" value="TilS/TtcA_N"/>
</dbReference>
<comment type="similarity">
    <text evidence="8">Belongs to the tRNA(Ile)-lysidine synthase family.</text>
</comment>
<dbReference type="Gene3D" id="3.40.50.620">
    <property type="entry name" value="HUPs"/>
    <property type="match status" value="1"/>
</dbReference>
<comment type="catalytic activity">
    <reaction evidence="7 8">
        <text>cytidine(34) in tRNA(Ile2) + L-lysine + ATP = lysidine(34) in tRNA(Ile2) + AMP + diphosphate + H(+)</text>
        <dbReference type="Rhea" id="RHEA:43744"/>
        <dbReference type="Rhea" id="RHEA-COMP:10625"/>
        <dbReference type="Rhea" id="RHEA-COMP:10670"/>
        <dbReference type="ChEBI" id="CHEBI:15378"/>
        <dbReference type="ChEBI" id="CHEBI:30616"/>
        <dbReference type="ChEBI" id="CHEBI:32551"/>
        <dbReference type="ChEBI" id="CHEBI:33019"/>
        <dbReference type="ChEBI" id="CHEBI:82748"/>
        <dbReference type="ChEBI" id="CHEBI:83665"/>
        <dbReference type="ChEBI" id="CHEBI:456215"/>
        <dbReference type="EC" id="6.3.4.19"/>
    </reaction>
</comment>
<comment type="function">
    <text evidence="8">Ligates lysine onto the cytidine present at position 34 of the AUA codon-specific tRNA(Ile) that contains the anticodon CAU, in an ATP-dependent manner. Cytidine is converted to lysidine, thus changing the amino acid specificity of the tRNA from methionine to isoleucine.</text>
</comment>
<comment type="subcellular location">
    <subcellularLocation>
        <location evidence="1 8">Cytoplasm</location>
    </subcellularLocation>
</comment>
<reference evidence="10 11" key="1">
    <citation type="submission" date="2020-11" db="EMBL/GenBank/DDBJ databases">
        <title>Fusibacter basophilias sp. nov.</title>
        <authorList>
            <person name="Qiu D."/>
        </authorList>
    </citation>
    <scope>NUCLEOTIDE SEQUENCE [LARGE SCALE GENOMIC DNA]</scope>
    <source>
        <strain evidence="10 11">Q10-2</strain>
    </source>
</reference>
<dbReference type="SUPFAM" id="SSF52402">
    <property type="entry name" value="Adenine nucleotide alpha hydrolases-like"/>
    <property type="match status" value="1"/>
</dbReference>
<dbReference type="Gene3D" id="3.50.40.10">
    <property type="entry name" value="Phenylalanyl-trna Synthetase, Chain B, domain 3"/>
    <property type="match status" value="1"/>
</dbReference>
<dbReference type="InterPro" id="IPR020825">
    <property type="entry name" value="Phe-tRNA_synthase-like_B3/B4"/>
</dbReference>
<dbReference type="Pfam" id="PF01171">
    <property type="entry name" value="ATP_bind_3"/>
    <property type="match status" value="1"/>
</dbReference>
<accession>A0ABS0A166</accession>
<dbReference type="NCBIfam" id="TIGR02432">
    <property type="entry name" value="lysidine_TilS_N"/>
    <property type="match status" value="1"/>
</dbReference>
<evidence type="ECO:0000256" key="7">
    <source>
        <dbReference type="ARBA" id="ARBA00048539"/>
    </source>
</evidence>
<dbReference type="SUPFAM" id="SSF82829">
    <property type="entry name" value="MesJ substrate recognition domain-like"/>
    <property type="match status" value="1"/>
</dbReference>
<dbReference type="SMART" id="SM00977">
    <property type="entry name" value="TilS_C"/>
    <property type="match status" value="1"/>
</dbReference>
<dbReference type="GO" id="GO:0032267">
    <property type="term" value="F:tRNA(Ile)-lysidine synthase activity"/>
    <property type="evidence" value="ECO:0007669"/>
    <property type="project" value="UniProtKB-EC"/>
</dbReference>
<dbReference type="EMBL" id="JADKNH010000018">
    <property type="protein sequence ID" value="MBF4695614.1"/>
    <property type="molecule type" value="Genomic_DNA"/>
</dbReference>
<keyword evidence="2 8" id="KW-0963">Cytoplasm</keyword>
<evidence type="ECO:0000256" key="6">
    <source>
        <dbReference type="ARBA" id="ARBA00022840"/>
    </source>
</evidence>
<dbReference type="InterPro" id="IPR012795">
    <property type="entry name" value="tRNA_Ile_lys_synt_N"/>
</dbReference>
<dbReference type="PANTHER" id="PTHR43033:SF1">
    <property type="entry name" value="TRNA(ILE)-LYSIDINE SYNTHASE-RELATED"/>
    <property type="match status" value="1"/>
</dbReference>
<keyword evidence="11" id="KW-1185">Reference proteome</keyword>
<dbReference type="PANTHER" id="PTHR43033">
    <property type="entry name" value="TRNA(ILE)-LYSIDINE SYNTHASE-RELATED"/>
    <property type="match status" value="1"/>
</dbReference>
<dbReference type="InterPro" id="IPR014729">
    <property type="entry name" value="Rossmann-like_a/b/a_fold"/>
</dbReference>
<protein>
    <recommendedName>
        <fullName evidence="8">tRNA(Ile)-lysidine synthase</fullName>
        <ecNumber evidence="8">6.3.4.19</ecNumber>
    </recommendedName>
    <alternativeName>
        <fullName evidence="8">tRNA(Ile)-2-lysyl-cytidine synthase</fullName>
    </alternativeName>
    <alternativeName>
        <fullName evidence="8">tRNA(Ile)-lysidine synthetase</fullName>
    </alternativeName>
</protein>
<keyword evidence="6 8" id="KW-0067">ATP-binding</keyword>
<proteinExistence type="inferred from homology"/>
<dbReference type="InterPro" id="IPR012094">
    <property type="entry name" value="tRNA_Ile_lys_synt"/>
</dbReference>
<evidence type="ECO:0000259" key="9">
    <source>
        <dbReference type="SMART" id="SM00977"/>
    </source>
</evidence>
<dbReference type="CDD" id="cd01992">
    <property type="entry name" value="TilS_N"/>
    <property type="match status" value="1"/>
</dbReference>
<keyword evidence="4 8" id="KW-0819">tRNA processing</keyword>
<evidence type="ECO:0000256" key="2">
    <source>
        <dbReference type="ARBA" id="ARBA00022490"/>
    </source>
</evidence>
<evidence type="ECO:0000256" key="4">
    <source>
        <dbReference type="ARBA" id="ARBA00022694"/>
    </source>
</evidence>
<dbReference type="NCBIfam" id="TIGR02433">
    <property type="entry name" value="lysidine_TilS_C"/>
    <property type="match status" value="1"/>
</dbReference>
<dbReference type="EC" id="6.3.4.19" evidence="8"/>
<name>A0ABS0A166_9FIRM</name>
<comment type="domain">
    <text evidence="8">The N-terminal region contains the highly conserved SGGXDS motif, predicted to be a P-loop motif involved in ATP binding.</text>
</comment>
<keyword evidence="5 8" id="KW-0547">Nucleotide-binding</keyword>
<dbReference type="Pfam" id="PF11734">
    <property type="entry name" value="TilS_C"/>
    <property type="match status" value="1"/>
</dbReference>
<evidence type="ECO:0000256" key="8">
    <source>
        <dbReference type="HAMAP-Rule" id="MF_01161"/>
    </source>
</evidence>
<evidence type="ECO:0000256" key="5">
    <source>
        <dbReference type="ARBA" id="ARBA00022741"/>
    </source>
</evidence>
<evidence type="ECO:0000256" key="1">
    <source>
        <dbReference type="ARBA" id="ARBA00004496"/>
    </source>
</evidence>
<organism evidence="10 11">
    <name type="scientific">Fusibacter ferrireducens</name>
    <dbReference type="NCBI Taxonomy" id="2785058"/>
    <lineage>
        <taxon>Bacteria</taxon>
        <taxon>Bacillati</taxon>
        <taxon>Bacillota</taxon>
        <taxon>Clostridia</taxon>
        <taxon>Eubacteriales</taxon>
        <taxon>Eubacteriales Family XII. Incertae Sedis</taxon>
        <taxon>Fusibacter</taxon>
    </lineage>
</organism>
<keyword evidence="3 8" id="KW-0436">Ligase</keyword>
<dbReference type="HAMAP" id="MF_01161">
    <property type="entry name" value="tRNA_Ile_lys_synt"/>
    <property type="match status" value="1"/>
</dbReference>
<comment type="caution">
    <text evidence="10">The sequence shown here is derived from an EMBL/GenBank/DDBJ whole genome shotgun (WGS) entry which is preliminary data.</text>
</comment>
<evidence type="ECO:0000313" key="10">
    <source>
        <dbReference type="EMBL" id="MBF4695614.1"/>
    </source>
</evidence>
<sequence>MLTEVIYYRIEAISLLKQMLETIYNHQLIEEHDKIVVGLSGGPDSLALIHALYHFRESLQIELVAVHINHMFRGVLADADEDFVKNFCKLHQIPMYSYRIDVGEYAKEIGTSFEDAGRRVRYQYFEKVLIKENAQKIAVAQNKNDLIETFFINLFRGSGVDGLASIDYKRDQIYIRPLLDVDRNAIEAYCLENALNPRRDHTNDENDYLRNKIRNDLLPSLKMVYNPSLDQTLYKTIKIMKREKAFWQKHSELLFKESCKGEENKVRISKKAYDLMHEAEKLQLLRYAISKVRGNLTNISSDILEQILLLSKTGTFVDLDFNHRVLLSYDELIIQKEVISGVEIMPVLREKKISRQVYEKVKQNMKTSDIVAVDAATIQGNLILRHRKDGDVFVPMGMSGHKKIKDFFIDEKVPKEKRNHIWLVCDDEKIVWVHGMRMNNMCKVTNKTENILLISFNDIVEALELC</sequence>
<feature type="binding site" evidence="8">
    <location>
        <begin position="40"/>
        <end position="45"/>
    </location>
    <ligand>
        <name>ATP</name>
        <dbReference type="ChEBI" id="CHEBI:30616"/>
    </ligand>
</feature>
<evidence type="ECO:0000313" key="11">
    <source>
        <dbReference type="Proteomes" id="UP000614200"/>
    </source>
</evidence>
<gene>
    <name evidence="8 10" type="primary">tilS</name>
    <name evidence="10" type="ORF">ISU02_21175</name>
</gene>
<dbReference type="SUPFAM" id="SSF56037">
    <property type="entry name" value="PheT/TilS domain"/>
    <property type="match status" value="1"/>
</dbReference>